<evidence type="ECO:0000313" key="7">
    <source>
        <dbReference type="Proteomes" id="UP000198157"/>
    </source>
</evidence>
<evidence type="ECO:0000256" key="3">
    <source>
        <dbReference type="ARBA" id="ARBA00038412"/>
    </source>
</evidence>
<name>A0A2D0AK21_STEMA</name>
<gene>
    <name evidence="6" type="ORF">CEE60_07310</name>
</gene>
<organism evidence="6 7">
    <name type="scientific">Stenotrophomonas maltophilia</name>
    <name type="common">Pseudomonas maltophilia</name>
    <name type="synonym">Xanthomonas maltophilia</name>
    <dbReference type="NCBI Taxonomy" id="40324"/>
    <lineage>
        <taxon>Bacteria</taxon>
        <taxon>Pseudomonadati</taxon>
        <taxon>Pseudomonadota</taxon>
        <taxon>Gammaproteobacteria</taxon>
        <taxon>Lysobacterales</taxon>
        <taxon>Lysobacteraceae</taxon>
        <taxon>Stenotrophomonas</taxon>
        <taxon>Stenotrophomonas maltophilia group</taxon>
    </lineage>
</organism>
<comment type="similarity">
    <text evidence="3">Belongs to the HNH nuclease family.</text>
</comment>
<evidence type="ECO:0000256" key="2">
    <source>
        <dbReference type="ARBA" id="ARBA00022801"/>
    </source>
</evidence>
<dbReference type="CDD" id="cd00085">
    <property type="entry name" value="HNHc"/>
    <property type="match status" value="1"/>
</dbReference>
<reference evidence="6 7" key="1">
    <citation type="submission" date="2017-06" db="EMBL/GenBank/DDBJ databases">
        <authorList>
            <person name="Kim H.J."/>
            <person name="Triplett B.A."/>
        </authorList>
    </citation>
    <scope>NUCLEOTIDE SEQUENCE [LARGE SCALE GENOMIC DNA]</scope>
    <source>
        <strain evidence="6 7">13146</strain>
    </source>
</reference>
<proteinExistence type="inferred from homology"/>
<dbReference type="EMBL" id="NIVS01000016">
    <property type="protein sequence ID" value="OWQ54796.1"/>
    <property type="molecule type" value="Genomic_DNA"/>
</dbReference>
<keyword evidence="6" id="KW-0255">Endonuclease</keyword>
<dbReference type="InterPro" id="IPR003615">
    <property type="entry name" value="HNH_nuc"/>
</dbReference>
<dbReference type="Proteomes" id="UP000198157">
    <property type="component" value="Unassembled WGS sequence"/>
</dbReference>
<evidence type="ECO:0000256" key="4">
    <source>
        <dbReference type="ARBA" id="ARBA00040194"/>
    </source>
</evidence>
<comment type="caution">
    <text evidence="6">The sequence shown here is derived from an EMBL/GenBank/DDBJ whole genome shotgun (WGS) entry which is preliminary data.</text>
</comment>
<evidence type="ECO:0000313" key="6">
    <source>
        <dbReference type="EMBL" id="OWQ54796.1"/>
    </source>
</evidence>
<evidence type="ECO:0000259" key="5">
    <source>
        <dbReference type="SMART" id="SM00507"/>
    </source>
</evidence>
<accession>A0A2D0AK21</accession>
<dbReference type="GO" id="GO:0005829">
    <property type="term" value="C:cytosol"/>
    <property type="evidence" value="ECO:0007669"/>
    <property type="project" value="TreeGrafter"/>
</dbReference>
<dbReference type="GO" id="GO:0008270">
    <property type="term" value="F:zinc ion binding"/>
    <property type="evidence" value="ECO:0007669"/>
    <property type="project" value="InterPro"/>
</dbReference>
<dbReference type="GO" id="GO:0003676">
    <property type="term" value="F:nucleic acid binding"/>
    <property type="evidence" value="ECO:0007669"/>
    <property type="project" value="InterPro"/>
</dbReference>
<evidence type="ECO:0000256" key="1">
    <source>
        <dbReference type="ARBA" id="ARBA00022722"/>
    </source>
</evidence>
<sequence>MPARAPKHRPHKADAVAHVPAEAVRLTTAQRGYGGRWQKARETFLKRAPLCAECQRHGRVTLARIVDHVIPHRGDQDLFWDTSNWQPLCKRCHDVKTAGEDGGFGNRSRTTPRS</sequence>
<dbReference type="SMART" id="SM00507">
    <property type="entry name" value="HNHc"/>
    <property type="match status" value="1"/>
</dbReference>
<dbReference type="InterPro" id="IPR002711">
    <property type="entry name" value="HNH"/>
</dbReference>
<feature type="domain" description="HNH nuclease" evidence="5">
    <location>
        <begin position="39"/>
        <end position="94"/>
    </location>
</feature>
<protein>
    <recommendedName>
        <fullName evidence="4">Putative HNH nuclease YajD</fullName>
    </recommendedName>
</protein>
<dbReference type="PANTHER" id="PTHR41286:SF1">
    <property type="entry name" value="HNH NUCLEASE YAJD-RELATED"/>
    <property type="match status" value="1"/>
</dbReference>
<dbReference type="AlphaFoldDB" id="A0A2D0AK21"/>
<dbReference type="PANTHER" id="PTHR41286">
    <property type="entry name" value="HNH NUCLEASE YAJD-RELATED"/>
    <property type="match status" value="1"/>
</dbReference>
<keyword evidence="1" id="KW-0540">Nuclease</keyword>
<dbReference type="GO" id="GO:0004519">
    <property type="term" value="F:endonuclease activity"/>
    <property type="evidence" value="ECO:0007669"/>
    <property type="project" value="UniProtKB-KW"/>
</dbReference>
<dbReference type="Gene3D" id="1.10.30.50">
    <property type="match status" value="1"/>
</dbReference>
<dbReference type="Pfam" id="PF01844">
    <property type="entry name" value="HNH"/>
    <property type="match status" value="1"/>
</dbReference>
<keyword evidence="2" id="KW-0378">Hydrolase</keyword>
<dbReference type="OrthoDB" id="9796565at2"/>
<dbReference type="GO" id="GO:0016787">
    <property type="term" value="F:hydrolase activity"/>
    <property type="evidence" value="ECO:0007669"/>
    <property type="project" value="UniProtKB-KW"/>
</dbReference>